<dbReference type="CTD" id="100536063"/>
<feature type="compositionally biased region" description="Polar residues" evidence="1">
    <location>
        <begin position="530"/>
        <end position="544"/>
    </location>
</feature>
<evidence type="ECO:0000313" key="3">
    <source>
        <dbReference type="Ensembl" id="ENSCSEP00000007772.1"/>
    </source>
</evidence>
<dbReference type="OMA" id="ERCHETT"/>
<evidence type="ECO:0000313" key="4">
    <source>
        <dbReference type="Proteomes" id="UP000265120"/>
    </source>
</evidence>
<feature type="region of interest" description="Disordered" evidence="1">
    <location>
        <begin position="457"/>
        <end position="620"/>
    </location>
</feature>
<dbReference type="Ensembl" id="ENSCSET00000007853.1">
    <property type="protein sequence ID" value="ENSCSEP00000007772.1"/>
    <property type="gene ID" value="ENSCSEG00000005005.1"/>
</dbReference>
<feature type="compositionally biased region" description="Acidic residues" evidence="1">
    <location>
        <begin position="548"/>
        <end position="559"/>
    </location>
</feature>
<dbReference type="Pfam" id="PF09469">
    <property type="entry name" value="Cobl"/>
    <property type="match status" value="1"/>
</dbReference>
<feature type="compositionally biased region" description="Acidic residues" evidence="1">
    <location>
        <begin position="504"/>
        <end position="514"/>
    </location>
</feature>
<dbReference type="PANTHER" id="PTHR21557">
    <property type="entry name" value="CORDON-BLEU"/>
    <property type="match status" value="1"/>
</dbReference>
<feature type="compositionally biased region" description="Acidic residues" evidence="1">
    <location>
        <begin position="580"/>
        <end position="592"/>
    </location>
</feature>
<dbReference type="GeneTree" id="ENSGT00530000063608"/>
<dbReference type="InterPro" id="IPR039895">
    <property type="entry name" value="COBL-like"/>
</dbReference>
<accession>A0A3P8UZK5</accession>
<keyword evidence="4" id="KW-1185">Reference proteome</keyword>
<dbReference type="GeneID" id="103389436"/>
<dbReference type="AlphaFoldDB" id="A0A3P8UZK5"/>
<feature type="compositionally biased region" description="Polar residues" evidence="1">
    <location>
        <begin position="325"/>
        <end position="335"/>
    </location>
</feature>
<dbReference type="Ensembl" id="ENSCSET00000007856.1">
    <property type="protein sequence ID" value="ENSCSEP00000007775.1"/>
    <property type="gene ID" value="ENSCSEG00000005005.1"/>
</dbReference>
<evidence type="ECO:0000259" key="2">
    <source>
        <dbReference type="Pfam" id="PF09469"/>
    </source>
</evidence>
<protein>
    <submittedName>
        <fullName evidence="3">Cordon-bleu WH2 repeat protein-like 1a</fullName>
    </submittedName>
</protein>
<reference evidence="3 4" key="1">
    <citation type="journal article" date="2014" name="Nat. Genet.">
        <title>Whole-genome sequence of a flatfish provides insights into ZW sex chromosome evolution and adaptation to a benthic lifestyle.</title>
        <authorList>
            <person name="Chen S."/>
            <person name="Zhang G."/>
            <person name="Shao C."/>
            <person name="Huang Q."/>
            <person name="Liu G."/>
            <person name="Zhang P."/>
            <person name="Song W."/>
            <person name="An N."/>
            <person name="Chalopin D."/>
            <person name="Volff J.N."/>
            <person name="Hong Y."/>
            <person name="Li Q."/>
            <person name="Sha Z."/>
            <person name="Zhou H."/>
            <person name="Xie M."/>
            <person name="Yu Q."/>
            <person name="Liu Y."/>
            <person name="Xiang H."/>
            <person name="Wang N."/>
            <person name="Wu K."/>
            <person name="Yang C."/>
            <person name="Zhou Q."/>
            <person name="Liao X."/>
            <person name="Yang L."/>
            <person name="Hu Q."/>
            <person name="Zhang J."/>
            <person name="Meng L."/>
            <person name="Jin L."/>
            <person name="Tian Y."/>
            <person name="Lian J."/>
            <person name="Yang J."/>
            <person name="Miao G."/>
            <person name="Liu S."/>
            <person name="Liang Z."/>
            <person name="Yan F."/>
            <person name="Li Y."/>
            <person name="Sun B."/>
            <person name="Zhang H."/>
            <person name="Zhang J."/>
            <person name="Zhu Y."/>
            <person name="Du M."/>
            <person name="Zhao Y."/>
            <person name="Schartl M."/>
            <person name="Tang Q."/>
            <person name="Wang J."/>
        </authorList>
    </citation>
    <scope>NUCLEOTIDE SEQUENCE</scope>
</reference>
<feature type="domain" description="Cordon-bleu ubiquitin-like" evidence="2">
    <location>
        <begin position="91"/>
        <end position="175"/>
    </location>
</feature>
<feature type="compositionally biased region" description="Polar residues" evidence="1">
    <location>
        <begin position="222"/>
        <end position="242"/>
    </location>
</feature>
<dbReference type="RefSeq" id="XP_024918470.1">
    <property type="nucleotide sequence ID" value="XM_025062702.1"/>
</dbReference>
<feature type="region of interest" description="Disordered" evidence="1">
    <location>
        <begin position="636"/>
        <end position="656"/>
    </location>
</feature>
<proteinExistence type="predicted"/>
<organism evidence="3 4">
    <name type="scientific">Cynoglossus semilaevis</name>
    <name type="common">Tongue sole</name>
    <dbReference type="NCBI Taxonomy" id="244447"/>
    <lineage>
        <taxon>Eukaryota</taxon>
        <taxon>Metazoa</taxon>
        <taxon>Chordata</taxon>
        <taxon>Craniata</taxon>
        <taxon>Vertebrata</taxon>
        <taxon>Euteleostomi</taxon>
        <taxon>Actinopterygii</taxon>
        <taxon>Neopterygii</taxon>
        <taxon>Teleostei</taxon>
        <taxon>Neoteleostei</taxon>
        <taxon>Acanthomorphata</taxon>
        <taxon>Carangaria</taxon>
        <taxon>Pleuronectiformes</taxon>
        <taxon>Pleuronectoidei</taxon>
        <taxon>Cynoglossidae</taxon>
        <taxon>Cynoglossinae</taxon>
        <taxon>Cynoglossus</taxon>
    </lineage>
</organism>
<feature type="region of interest" description="Disordered" evidence="1">
    <location>
        <begin position="313"/>
        <end position="352"/>
    </location>
</feature>
<dbReference type="GO" id="GO:0003785">
    <property type="term" value="F:actin monomer binding"/>
    <property type="evidence" value="ECO:0007669"/>
    <property type="project" value="InterPro"/>
</dbReference>
<name>A0A3P8UZK5_CYNSE</name>
<dbReference type="RefSeq" id="XP_024918471.1">
    <property type="nucleotide sequence ID" value="XM_025062703.1"/>
</dbReference>
<sequence>MEEDPLDRDHFLSVVLPGGLEKHATVHGSKPVMDVLVTLCANYHLNPTDYTVEVLSPNKNNIAFKPNSPIGSLEAEKIVLKPKGVEEKIRRPYMPEATVRLLINYHKSHKTVVRVNPRVPLKILLPAVCDKCEFEVDSTVLFRDRLSKEPLDLTKTLNEHGLREVFAKDTAQEQCAERCHETTRGGADQLRIEKKQNAKRGFFALFRKKKKKKAEVERAGSTAASTALNIQTTLHLNKTDTPAETPKKRRAPQPPVSGSQSVPSNMDTCHLRGTQSTESTLRMTKRKAPPPPCANTPPEVMQIKGSVEDLNSQDLQGESDKSESLKQSWSPSLTPNHPPPRSSSSSSTSQSSADVCLPVFGRKDFYDARSALAKVLVSSVSKGSRVSHRPYSAPEFPARSVCLQHQGRRLSFELEPEWQDPLQRPGTTTFKVVPSNKQVVEKAAETLDRIQLSLSYSATPDREHEDYSSSPSRCDVQTPLMKKDTFNCSGPESPPLPPLSVEGQETEEEDDGEDKSDVTDEQKLCRNSKELSTGLHSCRGSSVSADIELWDSETAEGEDLEKGEITEEDTFPPPPSPVFFDEDSEVVEEQEDASTFPPPSTKPVTSGLDEEFDDRKSTAQSRFAQAVALAVQRYHLRDDGTGLGPRASTDSTSSTY</sequence>
<feature type="region of interest" description="Disordered" evidence="1">
    <location>
        <begin position="215"/>
        <end position="299"/>
    </location>
</feature>
<feature type="compositionally biased region" description="Low complexity" evidence="1">
    <location>
        <begin position="342"/>
        <end position="352"/>
    </location>
</feature>
<dbReference type="InterPro" id="IPR019025">
    <property type="entry name" value="Cordon-bleu_ubiquitin_domain"/>
</dbReference>
<feature type="compositionally biased region" description="Basic and acidic residues" evidence="1">
    <location>
        <begin position="515"/>
        <end position="529"/>
    </location>
</feature>
<feature type="compositionally biased region" description="Polar residues" evidence="1">
    <location>
        <begin position="273"/>
        <end position="282"/>
    </location>
</feature>
<dbReference type="Proteomes" id="UP000265120">
    <property type="component" value="Chromosome 14"/>
</dbReference>
<dbReference type="PANTHER" id="PTHR21557:SF2">
    <property type="entry name" value="CORDON-BLEU PROTEIN-LIKE 1"/>
    <property type="match status" value="1"/>
</dbReference>
<dbReference type="Gene3D" id="3.10.20.90">
    <property type="entry name" value="Phosphatidylinositol 3-kinase Catalytic Subunit, Chain A, domain 1"/>
    <property type="match status" value="1"/>
</dbReference>
<dbReference type="OrthoDB" id="8882621at2759"/>
<reference evidence="3" key="2">
    <citation type="submission" date="2025-05" db="UniProtKB">
        <authorList>
            <consortium name="Ensembl"/>
        </authorList>
    </citation>
    <scope>IDENTIFICATION</scope>
</reference>
<evidence type="ECO:0000256" key="1">
    <source>
        <dbReference type="SAM" id="MobiDB-lite"/>
    </source>
</evidence>